<evidence type="ECO:0000259" key="5">
    <source>
        <dbReference type="PROSITE" id="PS50931"/>
    </source>
</evidence>
<comment type="similarity">
    <text evidence="1">Belongs to the LysR transcriptional regulatory family.</text>
</comment>
<dbReference type="GO" id="GO:0003700">
    <property type="term" value="F:DNA-binding transcription factor activity"/>
    <property type="evidence" value="ECO:0007669"/>
    <property type="project" value="InterPro"/>
</dbReference>
<feature type="domain" description="HTH lysR-type" evidence="5">
    <location>
        <begin position="1"/>
        <end position="58"/>
    </location>
</feature>
<geneLocation type="plasmid" evidence="6">
    <name>p1</name>
</geneLocation>
<dbReference type="Gene3D" id="3.40.190.10">
    <property type="entry name" value="Periplasmic binding protein-like II"/>
    <property type="match status" value="2"/>
</dbReference>
<name>A0AAU7LXP8_9BURK</name>
<dbReference type="InterPro" id="IPR005119">
    <property type="entry name" value="LysR_subst-bd"/>
</dbReference>
<dbReference type="FunFam" id="1.10.10.10:FF:000001">
    <property type="entry name" value="LysR family transcriptional regulator"/>
    <property type="match status" value="1"/>
</dbReference>
<evidence type="ECO:0000256" key="3">
    <source>
        <dbReference type="ARBA" id="ARBA00023125"/>
    </source>
</evidence>
<dbReference type="GO" id="GO:0000976">
    <property type="term" value="F:transcription cis-regulatory region binding"/>
    <property type="evidence" value="ECO:0007669"/>
    <property type="project" value="TreeGrafter"/>
</dbReference>
<proteinExistence type="inferred from homology"/>
<dbReference type="PROSITE" id="PS50931">
    <property type="entry name" value="HTH_LYSR"/>
    <property type="match status" value="1"/>
</dbReference>
<keyword evidence="4" id="KW-0804">Transcription</keyword>
<dbReference type="PANTHER" id="PTHR30126">
    <property type="entry name" value="HTH-TYPE TRANSCRIPTIONAL REGULATOR"/>
    <property type="match status" value="1"/>
</dbReference>
<evidence type="ECO:0000256" key="1">
    <source>
        <dbReference type="ARBA" id="ARBA00009437"/>
    </source>
</evidence>
<dbReference type="SUPFAM" id="SSF53850">
    <property type="entry name" value="Periplasmic binding protein-like II"/>
    <property type="match status" value="1"/>
</dbReference>
<dbReference type="SUPFAM" id="SSF46785">
    <property type="entry name" value="Winged helix' DNA-binding domain"/>
    <property type="match status" value="1"/>
</dbReference>
<keyword evidence="6" id="KW-0614">Plasmid</keyword>
<evidence type="ECO:0000313" key="6">
    <source>
        <dbReference type="EMBL" id="XBP72415.1"/>
    </source>
</evidence>
<dbReference type="RefSeq" id="WP_349281968.1">
    <property type="nucleotide sequence ID" value="NZ_CBCSCU010000034.1"/>
</dbReference>
<organism evidence="6">
    <name type="scientific">Polaromonas hydrogenivorans</name>
    <dbReference type="NCBI Taxonomy" id="335476"/>
    <lineage>
        <taxon>Bacteria</taxon>
        <taxon>Pseudomonadati</taxon>
        <taxon>Pseudomonadota</taxon>
        <taxon>Betaproteobacteria</taxon>
        <taxon>Burkholderiales</taxon>
        <taxon>Comamonadaceae</taxon>
        <taxon>Polaromonas</taxon>
    </lineage>
</organism>
<dbReference type="InterPro" id="IPR036390">
    <property type="entry name" value="WH_DNA-bd_sf"/>
</dbReference>
<dbReference type="EMBL" id="CP157676">
    <property type="protein sequence ID" value="XBP72415.1"/>
    <property type="molecule type" value="Genomic_DNA"/>
</dbReference>
<keyword evidence="3" id="KW-0238">DNA-binding</keyword>
<sequence>MNLRHLEHLLAVADTGSFSRAAEQQHLTQSALSRSIQTLEDDLGARLIDRVGKRNELTPLGQAVALRARRMVLEAAELRRSAALLKQGDLGAIRIGLGSGPGVMLMTPFLLHMARHHPGVQVSMSPGATELQLMQLRQRTLDALVIDIRRIAPAPDLAIEPLAELRAGFVCRSGHPLLKAGKPMLFDDILRYPLACTPLSAEVARMLVNLFGQRADPQQAVSLRCDSIASLIEVVKASDAIYLGILAAARTGIEAGQLAELVTAPQLTSGARFAFITLAGRTEAPSMGLFRQFVAERLRD</sequence>
<reference evidence="6" key="1">
    <citation type="submission" date="2024-05" db="EMBL/GenBank/DDBJ databases">
        <authorList>
            <person name="Bunk B."/>
            <person name="Swiderski J."/>
            <person name="Sproer C."/>
            <person name="Thiel V."/>
        </authorList>
    </citation>
    <scope>NUCLEOTIDE SEQUENCE</scope>
    <source>
        <strain evidence="6">DSM 17735</strain>
        <plasmid evidence="6">p1</plasmid>
    </source>
</reference>
<dbReference type="PRINTS" id="PR00039">
    <property type="entry name" value="HTHLYSR"/>
</dbReference>
<dbReference type="Gene3D" id="1.10.10.10">
    <property type="entry name" value="Winged helix-like DNA-binding domain superfamily/Winged helix DNA-binding domain"/>
    <property type="match status" value="1"/>
</dbReference>
<dbReference type="AlphaFoldDB" id="A0AAU7LXP8"/>
<evidence type="ECO:0000256" key="4">
    <source>
        <dbReference type="ARBA" id="ARBA00023163"/>
    </source>
</evidence>
<dbReference type="InterPro" id="IPR000847">
    <property type="entry name" value="LysR_HTH_N"/>
</dbReference>
<dbReference type="InterPro" id="IPR036388">
    <property type="entry name" value="WH-like_DNA-bd_sf"/>
</dbReference>
<accession>A0AAU7LXP8</accession>
<evidence type="ECO:0000256" key="2">
    <source>
        <dbReference type="ARBA" id="ARBA00023015"/>
    </source>
</evidence>
<protein>
    <submittedName>
        <fullName evidence="6">LysR family transcriptional regulator</fullName>
    </submittedName>
</protein>
<dbReference type="Pfam" id="PF03466">
    <property type="entry name" value="LysR_substrate"/>
    <property type="match status" value="1"/>
</dbReference>
<gene>
    <name evidence="6" type="ORF">ABLV49_22085</name>
</gene>
<dbReference type="Pfam" id="PF00126">
    <property type="entry name" value="HTH_1"/>
    <property type="match status" value="1"/>
</dbReference>
<keyword evidence="2" id="KW-0805">Transcription regulation</keyword>
<dbReference type="PANTHER" id="PTHR30126:SF98">
    <property type="entry name" value="HTH-TYPE TRANSCRIPTIONAL ACTIVATOR BAUR"/>
    <property type="match status" value="1"/>
</dbReference>